<proteinExistence type="predicted"/>
<dbReference type="EMBL" id="LAZR01032326">
    <property type="protein sequence ID" value="KKL51221.1"/>
    <property type="molecule type" value="Genomic_DNA"/>
</dbReference>
<protein>
    <submittedName>
        <fullName evidence="1">Uncharacterized protein</fullName>
    </submittedName>
</protein>
<sequence length="22" mass="2597">NGHQRTTEEDMRLLLESMEVHA</sequence>
<evidence type="ECO:0000313" key="1">
    <source>
        <dbReference type="EMBL" id="KKL51221.1"/>
    </source>
</evidence>
<reference evidence="1" key="1">
    <citation type="journal article" date="2015" name="Nature">
        <title>Complex archaea that bridge the gap between prokaryotes and eukaryotes.</title>
        <authorList>
            <person name="Spang A."/>
            <person name="Saw J.H."/>
            <person name="Jorgensen S.L."/>
            <person name="Zaremba-Niedzwiedzka K."/>
            <person name="Martijn J."/>
            <person name="Lind A.E."/>
            <person name="van Eijk R."/>
            <person name="Schleper C."/>
            <person name="Guy L."/>
            <person name="Ettema T.J."/>
        </authorList>
    </citation>
    <scope>NUCLEOTIDE SEQUENCE</scope>
</reference>
<organism evidence="1">
    <name type="scientific">marine sediment metagenome</name>
    <dbReference type="NCBI Taxonomy" id="412755"/>
    <lineage>
        <taxon>unclassified sequences</taxon>
        <taxon>metagenomes</taxon>
        <taxon>ecological metagenomes</taxon>
    </lineage>
</organism>
<accession>A0A0F9DC04</accession>
<dbReference type="AlphaFoldDB" id="A0A0F9DC04"/>
<feature type="non-terminal residue" evidence="1">
    <location>
        <position position="1"/>
    </location>
</feature>
<gene>
    <name evidence="1" type="ORF">LCGC14_2297690</name>
</gene>
<comment type="caution">
    <text evidence="1">The sequence shown here is derived from an EMBL/GenBank/DDBJ whole genome shotgun (WGS) entry which is preliminary data.</text>
</comment>
<name>A0A0F9DC04_9ZZZZ</name>